<dbReference type="InParanoid" id="E3MFP7"/>
<dbReference type="Proteomes" id="UP000008281">
    <property type="component" value="Unassembled WGS sequence"/>
</dbReference>
<name>E3MFP7_CAERE</name>
<dbReference type="CTD" id="9809570"/>
<proteinExistence type="predicted"/>
<dbReference type="STRING" id="31234.E3MFP7"/>
<gene>
    <name evidence="3" type="ORF">CRE_24385</name>
</gene>
<evidence type="ECO:0000259" key="2">
    <source>
        <dbReference type="Pfam" id="PF07735"/>
    </source>
</evidence>
<sequence>MAQPPDRRLTYFTQHQRVAEWLQSITRPDGMQFLDMDGDSLLVFMKRLDRKTRSNLEQSCKILLSLSRSEQPHLQQLFLHFTTTWNHDQFTEITAQFSPEHTFHAVFMNKKKSPNFVHGGWSSDRMKNITSGTFPTEKLRLNATFVSRTSKYIEYWLKNFQIDTLKIKVENLIPGKENDIQQMNYIGPIPGLRLKKLIIHGSNNIRFINNWLSNLIPNIVDPSEPSRKTIDVEFIDVAKLDQIFHHPVMTSGKVNLTFHRVNTHFTRKTLNYINSPRVNITVRQVPSDTVNVFLKRWIRGEMVEDFQYLHITETTQWPRQEIQLRDAFKGIRYQKVDLKTDVPLRILQIHNDDKIEKEDSSINTSTSSSPSSPTPSSSSSSHPSRHLQIYQITGPRPAFCVHFNNQFIFEVPTPEQIQMLNVSPPMIQNTFNEYERQKNRIYMELFRKRLIRLFN</sequence>
<evidence type="ECO:0000313" key="4">
    <source>
        <dbReference type="Proteomes" id="UP000008281"/>
    </source>
</evidence>
<dbReference type="OrthoDB" id="5785202at2759"/>
<dbReference type="GeneID" id="9809570"/>
<dbReference type="AlphaFoldDB" id="E3MFP7"/>
<feature type="region of interest" description="Disordered" evidence="1">
    <location>
        <begin position="356"/>
        <end position="386"/>
    </location>
</feature>
<dbReference type="eggNOG" id="ENOG502TGFN">
    <property type="taxonomic scope" value="Eukaryota"/>
</dbReference>
<dbReference type="Pfam" id="PF07735">
    <property type="entry name" value="FBA_2"/>
    <property type="match status" value="1"/>
</dbReference>
<dbReference type="FunCoup" id="E3MFP7">
    <property type="interactions" value="1104"/>
</dbReference>
<protein>
    <recommendedName>
        <fullName evidence="2">Sdz-33 F-box domain-containing protein</fullName>
    </recommendedName>
</protein>
<dbReference type="HOGENOM" id="CLU_601637_0_0_1"/>
<accession>E3MFP7</accession>
<organism evidence="4">
    <name type="scientific">Caenorhabditis remanei</name>
    <name type="common">Caenorhabditis vulgaris</name>
    <dbReference type="NCBI Taxonomy" id="31234"/>
    <lineage>
        <taxon>Eukaryota</taxon>
        <taxon>Metazoa</taxon>
        <taxon>Ecdysozoa</taxon>
        <taxon>Nematoda</taxon>
        <taxon>Chromadorea</taxon>
        <taxon>Rhabditida</taxon>
        <taxon>Rhabditina</taxon>
        <taxon>Rhabditomorpha</taxon>
        <taxon>Rhabditoidea</taxon>
        <taxon>Rhabditidae</taxon>
        <taxon>Peloderinae</taxon>
        <taxon>Caenorhabditis</taxon>
    </lineage>
</organism>
<dbReference type="RefSeq" id="XP_003104912.2">
    <property type="nucleotide sequence ID" value="XM_003104864.2"/>
</dbReference>
<feature type="domain" description="Sdz-33 F-box" evidence="2">
    <location>
        <begin position="255"/>
        <end position="311"/>
    </location>
</feature>
<feature type="compositionally biased region" description="Low complexity" evidence="1">
    <location>
        <begin position="361"/>
        <end position="382"/>
    </location>
</feature>
<evidence type="ECO:0000256" key="1">
    <source>
        <dbReference type="SAM" id="MobiDB-lite"/>
    </source>
</evidence>
<evidence type="ECO:0000313" key="3">
    <source>
        <dbReference type="EMBL" id="EFP01186.1"/>
    </source>
</evidence>
<dbReference type="EMBL" id="DS268442">
    <property type="protein sequence ID" value="EFP01186.1"/>
    <property type="molecule type" value="Genomic_DNA"/>
</dbReference>
<dbReference type="InterPro" id="IPR012885">
    <property type="entry name" value="F-box_Sdz-33"/>
</dbReference>
<dbReference type="KEGG" id="crq:GCK72_008372"/>
<dbReference type="OMA" id="WITGGWS"/>
<keyword evidence="4" id="KW-1185">Reference proteome</keyword>
<reference evidence="3" key="1">
    <citation type="submission" date="2007-07" db="EMBL/GenBank/DDBJ databases">
        <title>PCAP assembly of the Caenorhabditis remanei genome.</title>
        <authorList>
            <consortium name="The Caenorhabditis remanei Sequencing Consortium"/>
            <person name="Wilson R.K."/>
        </authorList>
    </citation>
    <scope>NUCLEOTIDE SEQUENCE [LARGE SCALE GENOMIC DNA]</scope>
    <source>
        <strain evidence="3">PB4641</strain>
    </source>
</reference>